<dbReference type="AlphaFoldDB" id="E1YL10"/>
<reference evidence="2" key="1">
    <citation type="journal article" date="2011" name="Environ. Microbiol.">
        <title>Genomic insights into the metabolic potential of the polycyclic aromatic hydrocarbon degrading sulfate-reducing Deltaproteobacterium N47.</title>
        <authorList>
            <person name="Bergmann F."/>
            <person name="Selesi D."/>
            <person name="Weinmaier T."/>
            <person name="Tischler P."/>
            <person name="Rattei T."/>
            <person name="Meckenstock R.U."/>
        </authorList>
    </citation>
    <scope>NUCLEOTIDE SEQUENCE</scope>
</reference>
<sequence>MIIKTPLEDWVLSKISINEKTLNLTRSVIEAFQLEKIRETISYARLKSPFYKNLLTGFGSDPVKSLKDLSILPFTTSDDLRNQPMRFLCVSQSAVKRCVTLQSSATTGASKRIFFTEEDLEHTLDFFHHGMSTLVKEGDRVMILLPGGRSDSVGDLLSRALLRMNVSSIIHGFVVNPEQTIEAVLNHDITCVVGTPVQVFSLFRCSKGEKLLKDRFMKVLLTSDYVPSVIYELLGKDYNCEVYSHYGMSEMGYGGGVECGARCGHHMREADLFIEIIDSETGQNLPDGEMGEVVVTTLNRIGMPLIRYRTGDMSGFLVPPCPCGTVLKRLDKITCRINTAVYLASGKPLVMPLLDEALFDLPGVTDFTAEITSRKGNDCLAITLSLNEQVNRDEVCALAMEKIKMISQTKSCKKQLFIEPVKCVGDIILSSGSQKRVLTDKRSCQNYDFQ</sequence>
<dbReference type="PANTHER" id="PTHR43845">
    <property type="entry name" value="BLR5969 PROTEIN"/>
    <property type="match status" value="1"/>
</dbReference>
<dbReference type="NCBIfam" id="NF045666">
    <property type="entry name" value="DVU1553_fam_AMP"/>
    <property type="match status" value="1"/>
</dbReference>
<proteinExistence type="predicted"/>
<feature type="domain" description="AMP-dependent synthetase/ligase" evidence="1">
    <location>
        <begin position="103"/>
        <end position="296"/>
    </location>
</feature>
<dbReference type="PANTHER" id="PTHR43845:SF1">
    <property type="entry name" value="BLR5969 PROTEIN"/>
    <property type="match status" value="1"/>
</dbReference>
<dbReference type="InterPro" id="IPR000873">
    <property type="entry name" value="AMP-dep_synth/lig_dom"/>
</dbReference>
<dbReference type="SUPFAM" id="SSF56801">
    <property type="entry name" value="Acetyl-CoA synthetase-like"/>
    <property type="match status" value="1"/>
</dbReference>
<evidence type="ECO:0000313" key="2">
    <source>
        <dbReference type="EMBL" id="CBX30793.1"/>
    </source>
</evidence>
<protein>
    <recommendedName>
        <fullName evidence="1">AMP-dependent synthetase/ligase domain-containing protein</fullName>
    </recommendedName>
</protein>
<gene>
    <name evidence="2" type="ORF">N47_E43050</name>
</gene>
<dbReference type="Pfam" id="PF00501">
    <property type="entry name" value="AMP-binding"/>
    <property type="match status" value="1"/>
</dbReference>
<organism evidence="2">
    <name type="scientific">uncultured Desulfobacterium sp</name>
    <dbReference type="NCBI Taxonomy" id="201089"/>
    <lineage>
        <taxon>Bacteria</taxon>
        <taxon>Pseudomonadati</taxon>
        <taxon>Thermodesulfobacteriota</taxon>
        <taxon>Desulfobacteria</taxon>
        <taxon>Desulfobacterales</taxon>
        <taxon>Desulfobacteriaceae</taxon>
        <taxon>Desulfobacterium</taxon>
        <taxon>environmental samples</taxon>
    </lineage>
</organism>
<evidence type="ECO:0000259" key="1">
    <source>
        <dbReference type="Pfam" id="PF00501"/>
    </source>
</evidence>
<accession>E1YL10</accession>
<dbReference type="EMBL" id="FR695877">
    <property type="protein sequence ID" value="CBX30793.1"/>
    <property type="molecule type" value="Genomic_DNA"/>
</dbReference>
<name>E1YL10_9BACT</name>
<dbReference type="Gene3D" id="3.40.50.12780">
    <property type="entry name" value="N-terminal domain of ligase-like"/>
    <property type="match status" value="1"/>
</dbReference>
<dbReference type="InterPro" id="IPR042099">
    <property type="entry name" value="ANL_N_sf"/>
</dbReference>